<dbReference type="GO" id="GO:0035269">
    <property type="term" value="P:protein O-linked glycosylation via mannose"/>
    <property type="evidence" value="ECO:0007669"/>
    <property type="project" value="TreeGrafter"/>
</dbReference>
<dbReference type="InterPro" id="IPR029044">
    <property type="entry name" value="Nucleotide-diphossugar_trans"/>
</dbReference>
<dbReference type="Gene3D" id="3.90.550.10">
    <property type="entry name" value="Spore Coat Polysaccharide Biosynthesis Protein SpsA, Chain A"/>
    <property type="match status" value="1"/>
</dbReference>
<dbReference type="GO" id="GO:0006488">
    <property type="term" value="P:dolichol-linked oligosaccharide biosynthetic process"/>
    <property type="evidence" value="ECO:0007669"/>
    <property type="project" value="TreeGrafter"/>
</dbReference>
<protein>
    <recommendedName>
        <fullName evidence="4 7">Dolichol-phosphate mannosyltransferase subunit 1</fullName>
        <ecNumber evidence="3 7">2.4.1.83</ecNumber>
    </recommendedName>
</protein>
<dbReference type="GO" id="GO:0006506">
    <property type="term" value="P:GPI anchor biosynthetic process"/>
    <property type="evidence" value="ECO:0007669"/>
    <property type="project" value="TreeGrafter"/>
</dbReference>
<keyword evidence="5 7" id="KW-0328">Glycosyltransferase</keyword>
<dbReference type="PANTHER" id="PTHR43398">
    <property type="entry name" value="DOLICHOL-PHOSPHATE MANNOSYLTRANSFERASE SUBUNIT 1"/>
    <property type="match status" value="1"/>
</dbReference>
<dbReference type="AlphaFoldDB" id="A0AAW0IJ85"/>
<gene>
    <name evidence="10" type="ORF">U0070_000499</name>
</gene>
<comment type="catalytic activity">
    <reaction evidence="7">
        <text>a di-trans,poly-cis-dolichyl phosphate + GDP-alpha-D-mannose = a di-trans,poly-cis-dolichyl beta-D-mannosyl phosphate + GDP</text>
        <dbReference type="Rhea" id="RHEA:21184"/>
        <dbReference type="Rhea" id="RHEA-COMP:19498"/>
        <dbReference type="Rhea" id="RHEA-COMP:19501"/>
        <dbReference type="ChEBI" id="CHEBI:57527"/>
        <dbReference type="ChEBI" id="CHEBI:57683"/>
        <dbReference type="ChEBI" id="CHEBI:58189"/>
        <dbReference type="ChEBI" id="CHEBI:58211"/>
    </reaction>
</comment>
<feature type="domain" description="Glycosyltransferase 2-like" evidence="9">
    <location>
        <begin position="28"/>
        <end position="150"/>
    </location>
</feature>
<evidence type="ECO:0000256" key="3">
    <source>
        <dbReference type="ARBA" id="ARBA00012704"/>
    </source>
</evidence>
<evidence type="ECO:0000256" key="5">
    <source>
        <dbReference type="ARBA" id="ARBA00022676"/>
    </source>
</evidence>
<evidence type="ECO:0000256" key="4">
    <source>
        <dbReference type="ARBA" id="ARBA00014858"/>
    </source>
</evidence>
<dbReference type="GO" id="GO:0005789">
    <property type="term" value="C:endoplasmic reticulum membrane"/>
    <property type="evidence" value="ECO:0007669"/>
    <property type="project" value="TreeGrafter"/>
</dbReference>
<evidence type="ECO:0000256" key="6">
    <source>
        <dbReference type="ARBA" id="ARBA00022679"/>
    </source>
</evidence>
<evidence type="ECO:0000256" key="2">
    <source>
        <dbReference type="ARBA" id="ARBA00006739"/>
    </source>
</evidence>
<dbReference type="EC" id="2.4.1.83" evidence="3 7"/>
<reference evidence="10 11" key="1">
    <citation type="journal article" date="2023" name="bioRxiv">
        <title>Conserved and derived expression patterns and positive selection on dental genes reveal complex evolutionary context of ever-growing rodent molars.</title>
        <authorList>
            <person name="Calamari Z.T."/>
            <person name="Song A."/>
            <person name="Cohen E."/>
            <person name="Akter M."/>
            <person name="Roy R.D."/>
            <person name="Hallikas O."/>
            <person name="Christensen M.M."/>
            <person name="Li P."/>
            <person name="Marangoni P."/>
            <person name="Jernvall J."/>
            <person name="Klein O.D."/>
        </authorList>
    </citation>
    <scope>NUCLEOTIDE SEQUENCE [LARGE SCALE GENOMIC DNA]</scope>
    <source>
        <strain evidence="10">V071</strain>
    </source>
</reference>
<dbReference type="CDD" id="cd06442">
    <property type="entry name" value="DPM1_like"/>
    <property type="match status" value="1"/>
</dbReference>
<proteinExistence type="inferred from homology"/>
<organism evidence="10 11">
    <name type="scientific">Myodes glareolus</name>
    <name type="common">Bank vole</name>
    <name type="synonym">Clethrionomys glareolus</name>
    <dbReference type="NCBI Taxonomy" id="447135"/>
    <lineage>
        <taxon>Eukaryota</taxon>
        <taxon>Metazoa</taxon>
        <taxon>Chordata</taxon>
        <taxon>Craniata</taxon>
        <taxon>Vertebrata</taxon>
        <taxon>Euteleostomi</taxon>
        <taxon>Mammalia</taxon>
        <taxon>Eutheria</taxon>
        <taxon>Euarchontoglires</taxon>
        <taxon>Glires</taxon>
        <taxon>Rodentia</taxon>
        <taxon>Myomorpha</taxon>
        <taxon>Muroidea</taxon>
        <taxon>Cricetidae</taxon>
        <taxon>Arvicolinae</taxon>
        <taxon>Myodes</taxon>
    </lineage>
</organism>
<evidence type="ECO:0000256" key="8">
    <source>
        <dbReference type="SAM" id="MobiDB-lite"/>
    </source>
</evidence>
<comment type="subcellular location">
    <subcellularLocation>
        <location evidence="7">Endoplasmic reticulum</location>
    </subcellularLocation>
</comment>
<keyword evidence="11" id="KW-1185">Reference proteome</keyword>
<feature type="region of interest" description="Disordered" evidence="8">
    <location>
        <begin position="1"/>
        <end position="24"/>
    </location>
</feature>
<comment type="subunit">
    <text evidence="7">Component of the dolichol-phosphate mannose (DPM) synthase complex.</text>
</comment>
<dbReference type="SUPFAM" id="SSF53448">
    <property type="entry name" value="Nucleotide-diphospho-sugar transferases"/>
    <property type="match status" value="1"/>
</dbReference>
<dbReference type="Pfam" id="PF00535">
    <property type="entry name" value="Glycos_transf_2"/>
    <property type="match status" value="1"/>
</dbReference>
<comment type="caution">
    <text evidence="10">The sequence shown here is derived from an EMBL/GenBank/DDBJ whole genome shotgun (WGS) entry which is preliminary data.</text>
</comment>
<keyword evidence="6 7" id="KW-0808">Transferase</keyword>
<sequence>MASTGASRRGAVSHRPPQARSSRQDKYSVLLPTYNERENLPLIVWLLVKSFSESAINYEIIIIDDGSPDGTREVAEQLEKIYGPDRILLRPREKKLGLGNYVIIMDADLSHHPKFIPEFIRKQKEGNFDIVSGTRYKGNGGVYGWDLKRKLIRYMCVYVHVIICDIVSLVTKYINKKNLIIWQPWGQFYNSGFAETGSIRLNRKLQVQLYRKEVLQKLIEKCVSKGYVFQMEMIVRARQLNYTIGEVPISFVDRVYGESKLGGNEIVSFLKGLLTLFATT</sequence>
<comment type="function">
    <text evidence="1">Transfers mannose from GDP-mannose to dolichol monophosphate to form dolichol phosphate mannose (Dol-P-Man) which is the mannosyl donor in pathways leading to N-glycosylation, glycosyl phosphatidylinositol membrane anchoring, and O-mannosylation of proteins; catalytic subunit of the dolichol-phosphate mannose (DPM) synthase complex.</text>
</comment>
<dbReference type="EMBL" id="JBBHLL010000125">
    <property type="protein sequence ID" value="KAK7814183.1"/>
    <property type="molecule type" value="Genomic_DNA"/>
</dbReference>
<keyword evidence="7" id="KW-0256">Endoplasmic reticulum</keyword>
<evidence type="ECO:0000256" key="7">
    <source>
        <dbReference type="RuleBase" id="RU365083"/>
    </source>
</evidence>
<accession>A0AAW0IJ85</accession>
<evidence type="ECO:0000313" key="11">
    <source>
        <dbReference type="Proteomes" id="UP001488838"/>
    </source>
</evidence>
<evidence type="ECO:0000313" key="10">
    <source>
        <dbReference type="EMBL" id="KAK7814183.1"/>
    </source>
</evidence>
<comment type="similarity">
    <text evidence="2 7">Belongs to the glycosyltransferase 2 family.</text>
</comment>
<evidence type="ECO:0000259" key="9">
    <source>
        <dbReference type="Pfam" id="PF00535"/>
    </source>
</evidence>
<dbReference type="PANTHER" id="PTHR43398:SF1">
    <property type="entry name" value="DOLICHOL-PHOSPHATE MANNOSYLTRANSFERASE SUBUNIT 1"/>
    <property type="match status" value="1"/>
</dbReference>
<name>A0AAW0IJ85_MYOGA</name>
<dbReference type="GO" id="GO:0004582">
    <property type="term" value="F:dolichyl-phosphate beta-D-mannosyltransferase activity"/>
    <property type="evidence" value="ECO:0007669"/>
    <property type="project" value="UniProtKB-UniRule"/>
</dbReference>
<dbReference type="InterPro" id="IPR039528">
    <property type="entry name" value="DPM1-like"/>
</dbReference>
<evidence type="ECO:0000256" key="1">
    <source>
        <dbReference type="ARBA" id="ARBA00002636"/>
    </source>
</evidence>
<comment type="pathway">
    <text evidence="7">Protein modification; protein glycosylation.</text>
</comment>
<dbReference type="Proteomes" id="UP001488838">
    <property type="component" value="Unassembled WGS sequence"/>
</dbReference>
<dbReference type="InterPro" id="IPR001173">
    <property type="entry name" value="Glyco_trans_2-like"/>
</dbReference>